<dbReference type="AlphaFoldDB" id="A0AAV2TGG7"/>
<organism evidence="3 4">
    <name type="scientific">Calicophoron daubneyi</name>
    <name type="common">Rumen fluke</name>
    <name type="synonym">Paramphistomum daubneyi</name>
    <dbReference type="NCBI Taxonomy" id="300641"/>
    <lineage>
        <taxon>Eukaryota</taxon>
        <taxon>Metazoa</taxon>
        <taxon>Spiralia</taxon>
        <taxon>Lophotrochozoa</taxon>
        <taxon>Platyhelminthes</taxon>
        <taxon>Trematoda</taxon>
        <taxon>Digenea</taxon>
        <taxon>Plagiorchiida</taxon>
        <taxon>Pronocephalata</taxon>
        <taxon>Paramphistomoidea</taxon>
        <taxon>Paramphistomidae</taxon>
        <taxon>Calicophoron</taxon>
    </lineage>
</organism>
<feature type="coiled-coil region" evidence="1">
    <location>
        <begin position="316"/>
        <end position="361"/>
    </location>
</feature>
<protein>
    <recommendedName>
        <fullName evidence="5">Inner centromere protein ARK-binding domain-containing protein</fullName>
    </recommendedName>
</protein>
<evidence type="ECO:0000313" key="4">
    <source>
        <dbReference type="Proteomes" id="UP001497525"/>
    </source>
</evidence>
<reference evidence="3" key="1">
    <citation type="submission" date="2024-06" db="EMBL/GenBank/DDBJ databases">
        <authorList>
            <person name="Liu X."/>
            <person name="Lenzi L."/>
            <person name="Haldenby T S."/>
            <person name="Uol C."/>
        </authorList>
    </citation>
    <scope>NUCLEOTIDE SEQUENCE</scope>
</reference>
<keyword evidence="1" id="KW-0175">Coiled coil</keyword>
<dbReference type="Proteomes" id="UP001497525">
    <property type="component" value="Unassembled WGS sequence"/>
</dbReference>
<evidence type="ECO:0008006" key="5">
    <source>
        <dbReference type="Google" id="ProtNLM"/>
    </source>
</evidence>
<evidence type="ECO:0000256" key="2">
    <source>
        <dbReference type="SAM" id="MobiDB-lite"/>
    </source>
</evidence>
<feature type="region of interest" description="Disordered" evidence="2">
    <location>
        <begin position="117"/>
        <end position="307"/>
    </location>
</feature>
<feature type="compositionally biased region" description="Polar residues" evidence="2">
    <location>
        <begin position="266"/>
        <end position="283"/>
    </location>
</feature>
<dbReference type="EMBL" id="CAXLJL010000245">
    <property type="protein sequence ID" value="CAL5135164.1"/>
    <property type="molecule type" value="Genomic_DNA"/>
</dbReference>
<sequence>MESRIYRHFCECAKLATDSWRDVDGMCASLALDTLSAVFRPIAITQNSTKAADKSPLANKALKSISAGGSDASDCDSVPNKKIKLSLRALPESAVLDSIKSEESFCEVQATTVPKVDIGQPNSVSVPVLGDVDSAPNHHPSATSRPSDVERTQRQKKASVPETTQNLTEAPSIEPPPVSEASHPNAVPPPASVDVSPAHVKPAPSDDPGQKSTMNAFPEDVNVQTRSGECMKVDVPHFKSSQPPSSTRPQKVGPFFSAERLGGISRLQNLSTCPASRSSQKGQRTSEKPGVGTSQLSDSSIGTGASARSASVLAARNQLLEERRQMLIERQKQEAERVRQFQEAKQKEREAQKRANEERRLAVKYKMQKLAEMQRVMTENKNALAQNATVKKVLVVTGKDGVLPPAKIIQLNPVESRLQHQPPATVPVSAHRPLETPKPVLKPIQHNHTNTVATQPKSVTKPAGAPSVPKTVHNHMHAPAQKTVPVQPHVPANATFVEDSFDISQVKSDSELEDDEPVRKVPLWSRKGNPELIAALHDINYGRLKWPSNRLQASQIPVDLDDLFRNYPYRHRLRTSSGIWASDH</sequence>
<evidence type="ECO:0000256" key="1">
    <source>
        <dbReference type="SAM" id="Coils"/>
    </source>
</evidence>
<proteinExistence type="predicted"/>
<gene>
    <name evidence="3" type="ORF">CDAUBV1_LOCUS9344</name>
</gene>
<feature type="compositionally biased region" description="Polar residues" evidence="2">
    <location>
        <begin position="239"/>
        <end position="249"/>
    </location>
</feature>
<accession>A0AAV2TGG7</accession>
<evidence type="ECO:0000313" key="3">
    <source>
        <dbReference type="EMBL" id="CAL5135164.1"/>
    </source>
</evidence>
<feature type="compositionally biased region" description="Polar residues" evidence="2">
    <location>
        <begin position="292"/>
        <end position="303"/>
    </location>
</feature>
<name>A0AAV2TGG7_CALDB</name>
<comment type="caution">
    <text evidence="3">The sequence shown here is derived from an EMBL/GenBank/DDBJ whole genome shotgun (WGS) entry which is preliminary data.</text>
</comment>